<feature type="compositionally biased region" description="Low complexity" evidence="1">
    <location>
        <begin position="500"/>
        <end position="514"/>
    </location>
</feature>
<feature type="region of interest" description="Disordered" evidence="1">
    <location>
        <begin position="613"/>
        <end position="833"/>
    </location>
</feature>
<feature type="region of interest" description="Disordered" evidence="1">
    <location>
        <begin position="560"/>
        <end position="581"/>
    </location>
</feature>
<organism evidence="2 4">
    <name type="scientific">Perkinsus olseni</name>
    <name type="common">Perkinsus atlanticus</name>
    <dbReference type="NCBI Taxonomy" id="32597"/>
    <lineage>
        <taxon>Eukaryota</taxon>
        <taxon>Sar</taxon>
        <taxon>Alveolata</taxon>
        <taxon>Perkinsozoa</taxon>
        <taxon>Perkinsea</taxon>
        <taxon>Perkinsida</taxon>
        <taxon>Perkinsidae</taxon>
        <taxon>Perkinsus</taxon>
    </lineage>
</organism>
<dbReference type="AlphaFoldDB" id="A0A7J6Q512"/>
<dbReference type="GO" id="GO:0005759">
    <property type="term" value="C:mitochondrial matrix"/>
    <property type="evidence" value="ECO:0007669"/>
    <property type="project" value="TreeGrafter"/>
</dbReference>
<dbReference type="EMBL" id="JABANO010035341">
    <property type="protein sequence ID" value="KAF4703654.1"/>
    <property type="molecule type" value="Genomic_DNA"/>
</dbReference>
<gene>
    <name evidence="3" type="ORF">FOZ62_027226</name>
    <name evidence="2" type="ORF">FOZ63_029003</name>
</gene>
<dbReference type="PANTHER" id="PTHR21228">
    <property type="entry name" value="FAST LEU-RICH DOMAIN-CONTAINING"/>
    <property type="match status" value="1"/>
</dbReference>
<evidence type="ECO:0000313" key="2">
    <source>
        <dbReference type="EMBL" id="KAF4703654.1"/>
    </source>
</evidence>
<dbReference type="EMBL" id="JABANM010009684">
    <property type="protein sequence ID" value="KAF4740519.1"/>
    <property type="molecule type" value="Genomic_DNA"/>
</dbReference>
<dbReference type="PANTHER" id="PTHR21228:SF40">
    <property type="entry name" value="LD45607P"/>
    <property type="match status" value="1"/>
</dbReference>
<feature type="non-terminal residue" evidence="2">
    <location>
        <position position="1"/>
    </location>
</feature>
<feature type="compositionally biased region" description="Low complexity" evidence="1">
    <location>
        <begin position="737"/>
        <end position="751"/>
    </location>
</feature>
<dbReference type="GO" id="GO:0035770">
    <property type="term" value="C:ribonucleoprotein granule"/>
    <property type="evidence" value="ECO:0007669"/>
    <property type="project" value="TreeGrafter"/>
</dbReference>
<proteinExistence type="predicted"/>
<evidence type="ECO:0000313" key="4">
    <source>
        <dbReference type="Proteomes" id="UP000553632"/>
    </source>
</evidence>
<dbReference type="Proteomes" id="UP000553632">
    <property type="component" value="Unassembled WGS sequence"/>
</dbReference>
<feature type="compositionally biased region" description="Basic and acidic residues" evidence="1">
    <location>
        <begin position="759"/>
        <end position="768"/>
    </location>
</feature>
<comment type="caution">
    <text evidence="2">The sequence shown here is derived from an EMBL/GenBank/DDBJ whole genome shotgun (WGS) entry which is preliminary data.</text>
</comment>
<reference evidence="4 5" key="1">
    <citation type="submission" date="2020-04" db="EMBL/GenBank/DDBJ databases">
        <title>Perkinsus olseni comparative genomics.</title>
        <authorList>
            <person name="Bogema D.R."/>
        </authorList>
    </citation>
    <scope>NUCLEOTIDE SEQUENCE [LARGE SCALE GENOMIC DNA]</scope>
    <source>
        <strain evidence="3">ATCC PRA-205</strain>
        <strain evidence="2 4">ATCC PRA-207</strain>
    </source>
</reference>
<keyword evidence="4" id="KW-1185">Reference proteome</keyword>
<protein>
    <submittedName>
        <fullName evidence="2">Uncharacterized protein</fullName>
    </submittedName>
</protein>
<feature type="compositionally biased region" description="Polar residues" evidence="1">
    <location>
        <begin position="615"/>
        <end position="629"/>
    </location>
</feature>
<dbReference type="InterPro" id="IPR050870">
    <property type="entry name" value="FAST_kinase"/>
</dbReference>
<accession>A0A7J6Q512</accession>
<sequence length="833" mass="90547">MDILDQQDPRIAKLENRCCELLKRRQQPRRADEIISSLHCVLELSSNPANCGQILAASTTAVSSRLRECTGDDLSNLCRCICKAEYLCPSLLTSITEECMARSSELEPADISTIAWGLAKMGFGSDVLFHRLARVVEVTTHLFSGAYLSNLMWAFASVGYRSESMLAAVAQRCQDLMAAVIGPTESADADVDRMPLHPMEMSTLVWALSRLHAPSAEQFYLMVCEYTTCNISNFKASELCTLVTGISRVSWKGDGQDVSSDAAAALNPGQLPQACRQMFQKCAEYVSSSPFPAVGGGDASPQASGGDKGVCFSDKQVRIFVTALAKVGLSHTRLFECAQQRSDRRMTRQEAQVGDAVCLTVLLQQARSGSHWCGLWRATKAEMISPLVGMSAVAVPPHEMYDIVDVAELELLVAAQERSLQGPEGASLSLDHFRRQLQKARPQSSTIKWRRFLEDTLIAYSKKLKERQRESTPLPAEVPEPGIEPATSESVSAKSEDIVPKSTPTSGSSSSVVLPTGQPLVINVQAPAPSPPGSLNSTGELALLHTAELEVLRRALLGPAPGLLNVGPQDGAESAAKTDREERLEKQVEELGNLARTQQQLLEQLMARIQEMNDRQSLQSQPGRQCQLETKSRHAEAGTLMSVKEDSPDSLKEGRRKKAADYDEMPLPTQRRVSPDDSPPLRSNAPTVAPRRTLEMSIPSSSRFLTLNERATQESRLVLSSGEFEESPGIGRSEAVQQQQTQGGSLQLLALEPPCPGGHSKESDDAKQGEPTNGLGRGSLSRIPEEGESHGDGSLCFNSPKRIVVNPGRKTPSFKFSDDSTVRESDDISEVPL</sequence>
<dbReference type="GO" id="GO:0003723">
    <property type="term" value="F:RNA binding"/>
    <property type="evidence" value="ECO:0007669"/>
    <property type="project" value="TreeGrafter"/>
</dbReference>
<dbReference type="GO" id="GO:0044528">
    <property type="term" value="P:regulation of mitochondrial mRNA stability"/>
    <property type="evidence" value="ECO:0007669"/>
    <property type="project" value="TreeGrafter"/>
</dbReference>
<evidence type="ECO:0000313" key="5">
    <source>
        <dbReference type="Proteomes" id="UP000574390"/>
    </source>
</evidence>
<feature type="region of interest" description="Disordered" evidence="1">
    <location>
        <begin position="464"/>
        <end position="514"/>
    </location>
</feature>
<dbReference type="GO" id="GO:0000963">
    <property type="term" value="P:mitochondrial RNA processing"/>
    <property type="evidence" value="ECO:0007669"/>
    <property type="project" value="TreeGrafter"/>
</dbReference>
<feature type="compositionally biased region" description="Basic and acidic residues" evidence="1">
    <location>
        <begin position="643"/>
        <end position="653"/>
    </location>
</feature>
<evidence type="ECO:0000256" key="1">
    <source>
        <dbReference type="SAM" id="MobiDB-lite"/>
    </source>
</evidence>
<name>A0A7J6Q512_PEROL</name>
<dbReference type="Proteomes" id="UP000574390">
    <property type="component" value="Unassembled WGS sequence"/>
</dbReference>
<feature type="compositionally biased region" description="Basic and acidic residues" evidence="1">
    <location>
        <begin position="816"/>
        <end position="826"/>
    </location>
</feature>
<evidence type="ECO:0000313" key="3">
    <source>
        <dbReference type="EMBL" id="KAF4740519.1"/>
    </source>
</evidence>